<accession>A0A8J6AC38</accession>
<evidence type="ECO:0000313" key="1">
    <source>
        <dbReference type="EMBL" id="KAG8516072.1"/>
    </source>
</evidence>
<dbReference type="Gene3D" id="6.10.250.3260">
    <property type="match status" value="1"/>
</dbReference>
<organism evidence="1 2">
    <name type="scientific">Galemys pyrenaicus</name>
    <name type="common">Iberian desman</name>
    <name type="synonym">Pyrenean desman</name>
    <dbReference type="NCBI Taxonomy" id="202257"/>
    <lineage>
        <taxon>Eukaryota</taxon>
        <taxon>Metazoa</taxon>
        <taxon>Chordata</taxon>
        <taxon>Craniata</taxon>
        <taxon>Vertebrata</taxon>
        <taxon>Euteleostomi</taxon>
        <taxon>Mammalia</taxon>
        <taxon>Eutheria</taxon>
        <taxon>Laurasiatheria</taxon>
        <taxon>Eulipotyphla</taxon>
        <taxon>Talpidae</taxon>
        <taxon>Galemys</taxon>
    </lineage>
</organism>
<name>A0A8J6AC38_GALPY</name>
<keyword evidence="2" id="KW-1185">Reference proteome</keyword>
<feature type="non-terminal residue" evidence="1">
    <location>
        <position position="90"/>
    </location>
</feature>
<evidence type="ECO:0000313" key="2">
    <source>
        <dbReference type="Proteomes" id="UP000700334"/>
    </source>
</evidence>
<reference evidence="1" key="1">
    <citation type="journal article" date="2021" name="Evol. Appl.">
        <title>The genome of the Pyrenean desman and the effects of bottlenecks and inbreeding on the genomic landscape of an endangered species.</title>
        <authorList>
            <person name="Escoda L."/>
            <person name="Castresana J."/>
        </authorList>
    </citation>
    <scope>NUCLEOTIDE SEQUENCE</scope>
    <source>
        <strain evidence="1">IBE-C5619</strain>
    </source>
</reference>
<dbReference type="EMBL" id="JAGFMF010011690">
    <property type="protein sequence ID" value="KAG8516072.1"/>
    <property type="molecule type" value="Genomic_DNA"/>
</dbReference>
<sequence>GTAIIQLALKFPTQRERREAPLTCYLCHLEKMEISFAHIYSQDYHLKYVGRNDERKKEAKEKGTWPQLKHEPVCAPEALCKNQQKEPKQL</sequence>
<gene>
    <name evidence="1" type="ORF">J0S82_000695</name>
</gene>
<comment type="caution">
    <text evidence="1">The sequence shown here is derived from an EMBL/GenBank/DDBJ whole genome shotgun (WGS) entry which is preliminary data.</text>
</comment>
<dbReference type="Proteomes" id="UP000700334">
    <property type="component" value="Unassembled WGS sequence"/>
</dbReference>
<protein>
    <submittedName>
        <fullName evidence="1">Uncharacterized protein</fullName>
    </submittedName>
</protein>
<feature type="non-terminal residue" evidence="1">
    <location>
        <position position="1"/>
    </location>
</feature>
<dbReference type="AlphaFoldDB" id="A0A8J6AC38"/>
<proteinExistence type="predicted"/>